<dbReference type="PROSITE" id="PS50888">
    <property type="entry name" value="BHLH"/>
    <property type="match status" value="1"/>
</dbReference>
<feature type="region of interest" description="Disordered" evidence="5">
    <location>
        <begin position="1"/>
        <end position="39"/>
    </location>
</feature>
<dbReference type="Pfam" id="PF00010">
    <property type="entry name" value="HLH"/>
    <property type="match status" value="1"/>
</dbReference>
<keyword evidence="4" id="KW-0804">Transcription</keyword>
<dbReference type="SUPFAM" id="SSF47459">
    <property type="entry name" value="HLH, helix-loop-helix DNA-binding domain"/>
    <property type="match status" value="1"/>
</dbReference>
<dbReference type="Proteomes" id="UP001180020">
    <property type="component" value="Unassembled WGS sequence"/>
</dbReference>
<reference evidence="7" key="1">
    <citation type="journal article" date="2023" name="Nat. Commun.">
        <title>Diploid and tetraploid genomes of Acorus and the evolution of monocots.</title>
        <authorList>
            <person name="Ma L."/>
            <person name="Liu K.W."/>
            <person name="Li Z."/>
            <person name="Hsiao Y.Y."/>
            <person name="Qi Y."/>
            <person name="Fu T."/>
            <person name="Tang G.D."/>
            <person name="Zhang D."/>
            <person name="Sun W.H."/>
            <person name="Liu D.K."/>
            <person name="Li Y."/>
            <person name="Chen G.Z."/>
            <person name="Liu X.D."/>
            <person name="Liao X.Y."/>
            <person name="Jiang Y.T."/>
            <person name="Yu X."/>
            <person name="Hao Y."/>
            <person name="Huang J."/>
            <person name="Zhao X.W."/>
            <person name="Ke S."/>
            <person name="Chen Y.Y."/>
            <person name="Wu W.L."/>
            <person name="Hsu J.L."/>
            <person name="Lin Y.F."/>
            <person name="Huang M.D."/>
            <person name="Li C.Y."/>
            <person name="Huang L."/>
            <person name="Wang Z.W."/>
            <person name="Zhao X."/>
            <person name="Zhong W.Y."/>
            <person name="Peng D.H."/>
            <person name="Ahmad S."/>
            <person name="Lan S."/>
            <person name="Zhang J.S."/>
            <person name="Tsai W.C."/>
            <person name="Van de Peer Y."/>
            <person name="Liu Z.J."/>
        </authorList>
    </citation>
    <scope>NUCLEOTIDE SEQUENCE</scope>
    <source>
        <strain evidence="7">CP</strain>
    </source>
</reference>
<comment type="similarity">
    <text evidence="1">Belongs to the bHLH protein family.</text>
</comment>
<dbReference type="InterPro" id="IPR011598">
    <property type="entry name" value="bHLH_dom"/>
</dbReference>
<dbReference type="PANTHER" id="PTHR45844:SF16">
    <property type="entry name" value="TRANSCRIPTION FACTOR BHLH30-LIKE"/>
    <property type="match status" value="1"/>
</dbReference>
<keyword evidence="2" id="KW-0805">Transcription regulation</keyword>
<dbReference type="InterPro" id="IPR036638">
    <property type="entry name" value="HLH_DNA-bd_sf"/>
</dbReference>
<evidence type="ECO:0000313" key="7">
    <source>
        <dbReference type="EMBL" id="KAK1301933.1"/>
    </source>
</evidence>
<dbReference type="GO" id="GO:0003700">
    <property type="term" value="F:DNA-binding transcription factor activity"/>
    <property type="evidence" value="ECO:0007669"/>
    <property type="project" value="InterPro"/>
</dbReference>
<dbReference type="SMART" id="SM00353">
    <property type="entry name" value="HLH"/>
    <property type="match status" value="1"/>
</dbReference>
<evidence type="ECO:0000256" key="1">
    <source>
        <dbReference type="ARBA" id="ARBA00005510"/>
    </source>
</evidence>
<protein>
    <submittedName>
        <fullName evidence="7">Transcription factor bHLH30</fullName>
    </submittedName>
</protein>
<dbReference type="GO" id="GO:0003677">
    <property type="term" value="F:DNA binding"/>
    <property type="evidence" value="ECO:0007669"/>
    <property type="project" value="UniProtKB-KW"/>
</dbReference>
<evidence type="ECO:0000256" key="3">
    <source>
        <dbReference type="ARBA" id="ARBA00023125"/>
    </source>
</evidence>
<dbReference type="Gene3D" id="4.10.280.10">
    <property type="entry name" value="Helix-loop-helix DNA-binding domain"/>
    <property type="match status" value="1"/>
</dbReference>
<dbReference type="CDD" id="cd04873">
    <property type="entry name" value="ACT_UUR-ACR-like"/>
    <property type="match status" value="1"/>
</dbReference>
<accession>A0AAV9DLC1</accession>
<name>A0AAV9DLC1_ACOCL</name>
<dbReference type="EMBL" id="JAUJYO010000012">
    <property type="protein sequence ID" value="KAK1301933.1"/>
    <property type="molecule type" value="Genomic_DNA"/>
</dbReference>
<evidence type="ECO:0000256" key="4">
    <source>
        <dbReference type="ARBA" id="ARBA00023163"/>
    </source>
</evidence>
<proteinExistence type="inferred from homology"/>
<evidence type="ECO:0000256" key="5">
    <source>
        <dbReference type="SAM" id="MobiDB-lite"/>
    </source>
</evidence>
<dbReference type="InterPro" id="IPR045865">
    <property type="entry name" value="ACT-like_dom_sf"/>
</dbReference>
<feature type="compositionally biased region" description="Basic and acidic residues" evidence="5">
    <location>
        <begin position="14"/>
        <end position="37"/>
    </location>
</feature>
<evidence type="ECO:0000259" key="6">
    <source>
        <dbReference type="PROSITE" id="PS50888"/>
    </source>
</evidence>
<evidence type="ECO:0000256" key="2">
    <source>
        <dbReference type="ARBA" id="ARBA00023015"/>
    </source>
</evidence>
<dbReference type="AlphaFoldDB" id="A0AAV9DLC1"/>
<comment type="caution">
    <text evidence="7">The sequence shown here is derived from an EMBL/GenBank/DDBJ whole genome shotgun (WGS) entry which is preliminary data.</text>
</comment>
<gene>
    <name evidence="7" type="primary">BHLH30</name>
    <name evidence="7" type="ORF">QJS10_CPB12g01409</name>
</gene>
<evidence type="ECO:0000313" key="8">
    <source>
        <dbReference type="Proteomes" id="UP001180020"/>
    </source>
</evidence>
<keyword evidence="3" id="KW-0238">DNA-binding</keyword>
<dbReference type="PANTHER" id="PTHR45844">
    <property type="entry name" value="TRANSCRIPTION FACTOR BHLH30"/>
    <property type="match status" value="1"/>
</dbReference>
<organism evidence="7 8">
    <name type="scientific">Acorus calamus</name>
    <name type="common">Sweet flag</name>
    <dbReference type="NCBI Taxonomy" id="4465"/>
    <lineage>
        <taxon>Eukaryota</taxon>
        <taxon>Viridiplantae</taxon>
        <taxon>Streptophyta</taxon>
        <taxon>Embryophyta</taxon>
        <taxon>Tracheophyta</taxon>
        <taxon>Spermatophyta</taxon>
        <taxon>Magnoliopsida</taxon>
        <taxon>Liliopsida</taxon>
        <taxon>Acoraceae</taxon>
        <taxon>Acorus</taxon>
    </lineage>
</organism>
<sequence>MDGGDQSGSIRSTAGEDRPPTTKSHSEAERKRRERINGHLATLRSLLPNAARADKASLLAEVVRRVRELKRSSSSAAASGGDDVMVPGEADDVAVEADPGSAELTRVSVCCADRPGLMGELGRAVRAAKGRAVRAEMVTVGGRTKGVLVVEIEGEGEGGRSALYMALRAVVEKSGGGDGGMVGGEKKRCRGAYSNHCQRRKQ</sequence>
<dbReference type="SUPFAM" id="SSF55021">
    <property type="entry name" value="ACT-like"/>
    <property type="match status" value="1"/>
</dbReference>
<keyword evidence="8" id="KW-1185">Reference proteome</keyword>
<dbReference type="GO" id="GO:0046983">
    <property type="term" value="F:protein dimerization activity"/>
    <property type="evidence" value="ECO:0007669"/>
    <property type="project" value="InterPro"/>
</dbReference>
<reference evidence="7" key="2">
    <citation type="submission" date="2023-06" db="EMBL/GenBank/DDBJ databases">
        <authorList>
            <person name="Ma L."/>
            <person name="Liu K.-W."/>
            <person name="Li Z."/>
            <person name="Hsiao Y.-Y."/>
            <person name="Qi Y."/>
            <person name="Fu T."/>
            <person name="Tang G."/>
            <person name="Zhang D."/>
            <person name="Sun W.-H."/>
            <person name="Liu D.-K."/>
            <person name="Li Y."/>
            <person name="Chen G.-Z."/>
            <person name="Liu X.-D."/>
            <person name="Liao X.-Y."/>
            <person name="Jiang Y.-T."/>
            <person name="Yu X."/>
            <person name="Hao Y."/>
            <person name="Huang J."/>
            <person name="Zhao X.-W."/>
            <person name="Ke S."/>
            <person name="Chen Y.-Y."/>
            <person name="Wu W.-L."/>
            <person name="Hsu J.-L."/>
            <person name="Lin Y.-F."/>
            <person name="Huang M.-D."/>
            <person name="Li C.-Y."/>
            <person name="Huang L."/>
            <person name="Wang Z.-W."/>
            <person name="Zhao X."/>
            <person name="Zhong W.-Y."/>
            <person name="Peng D.-H."/>
            <person name="Ahmad S."/>
            <person name="Lan S."/>
            <person name="Zhang J.-S."/>
            <person name="Tsai W.-C."/>
            <person name="Van De Peer Y."/>
            <person name="Liu Z.-J."/>
        </authorList>
    </citation>
    <scope>NUCLEOTIDE SEQUENCE</scope>
    <source>
        <strain evidence="7">CP</strain>
        <tissue evidence="7">Leaves</tissue>
    </source>
</reference>
<dbReference type="InterPro" id="IPR045847">
    <property type="entry name" value="AIG1-like"/>
</dbReference>
<feature type="domain" description="BHLH" evidence="6">
    <location>
        <begin position="20"/>
        <end position="69"/>
    </location>
</feature>